<protein>
    <recommendedName>
        <fullName evidence="1">CARD domain-containing protein</fullName>
    </recommendedName>
</protein>
<dbReference type="GO" id="GO:0042981">
    <property type="term" value="P:regulation of apoptotic process"/>
    <property type="evidence" value="ECO:0007669"/>
    <property type="project" value="InterPro"/>
</dbReference>
<gene>
    <name evidence="2" type="ORF">GBAR_LOCUS127</name>
</gene>
<sequence length="416" mass="47435">MFRPVLENKEYASDLEVEHSVTLKDKLFSNLQQLTSCDLQSLLNHMYSKNLLTCTEWDKLQSQVHGATNDLLIHIAAVLDSKGPLAHSIFAECLHSADSEAYKLVFVEDQPHDSLEPLEDLDMAVVRVSSPSRQFPSKLKLHGCLKGSRYNTTMKMFQECHHNGQWIKLELEVEKLMRPGIPKEFQVVALLESAVSWVFRRGEKEAVDLVAQARELAAQVDGDNSTILSGRCEYILSRLYRYLQQYDEAHEHILKSTHFLHMVEEGEDTAFLHYCNACIQVETLTDHPTQKQLRSVNMSYEHAIDHARAQDSGLDLVAPHSFIRLAQMYLGSTHYRPGSQREEWSISKATSCLKAVNQCSLSRRSQCHYLLMESDLKRCQQDIPQCRLAAQTALELAHTYSFTIEIASAEKRIDSL</sequence>
<accession>A0AA35W2T0</accession>
<comment type="caution">
    <text evidence="2">The sequence shown here is derived from an EMBL/GenBank/DDBJ whole genome shotgun (WGS) entry which is preliminary data.</text>
</comment>
<dbReference type="AlphaFoldDB" id="A0AA35W2T0"/>
<feature type="domain" description="CARD" evidence="1">
    <location>
        <begin position="15"/>
        <end position="109"/>
    </location>
</feature>
<name>A0AA35W2T0_GEOBA</name>
<evidence type="ECO:0000313" key="2">
    <source>
        <dbReference type="EMBL" id="CAI7989106.1"/>
    </source>
</evidence>
<evidence type="ECO:0000313" key="3">
    <source>
        <dbReference type="Proteomes" id="UP001174909"/>
    </source>
</evidence>
<dbReference type="EMBL" id="CASHTH010000020">
    <property type="protein sequence ID" value="CAI7989106.1"/>
    <property type="molecule type" value="Genomic_DNA"/>
</dbReference>
<dbReference type="InterPro" id="IPR011029">
    <property type="entry name" value="DEATH-like_dom_sf"/>
</dbReference>
<proteinExistence type="predicted"/>
<dbReference type="InterPro" id="IPR001315">
    <property type="entry name" value="CARD"/>
</dbReference>
<keyword evidence="3" id="KW-1185">Reference proteome</keyword>
<evidence type="ECO:0000259" key="1">
    <source>
        <dbReference type="PROSITE" id="PS50209"/>
    </source>
</evidence>
<dbReference type="Proteomes" id="UP001174909">
    <property type="component" value="Unassembled WGS sequence"/>
</dbReference>
<dbReference type="PROSITE" id="PS50209">
    <property type="entry name" value="CARD"/>
    <property type="match status" value="1"/>
</dbReference>
<organism evidence="2 3">
    <name type="scientific">Geodia barretti</name>
    <name type="common">Barrett's horny sponge</name>
    <dbReference type="NCBI Taxonomy" id="519541"/>
    <lineage>
        <taxon>Eukaryota</taxon>
        <taxon>Metazoa</taxon>
        <taxon>Porifera</taxon>
        <taxon>Demospongiae</taxon>
        <taxon>Heteroscleromorpha</taxon>
        <taxon>Tetractinellida</taxon>
        <taxon>Astrophorina</taxon>
        <taxon>Geodiidae</taxon>
        <taxon>Geodia</taxon>
    </lineage>
</organism>
<dbReference type="SUPFAM" id="SSF47986">
    <property type="entry name" value="DEATH domain"/>
    <property type="match status" value="1"/>
</dbReference>
<reference evidence="2" key="1">
    <citation type="submission" date="2023-03" db="EMBL/GenBank/DDBJ databases">
        <authorList>
            <person name="Steffen K."/>
            <person name="Cardenas P."/>
        </authorList>
    </citation>
    <scope>NUCLEOTIDE SEQUENCE</scope>
</reference>